<dbReference type="Ensembl" id="ENSEBUT00000016385.1">
    <property type="protein sequence ID" value="ENSEBUP00000015809.1"/>
    <property type="gene ID" value="ENSEBUG00000009945.1"/>
</dbReference>
<evidence type="ECO:0000256" key="6">
    <source>
        <dbReference type="ARBA" id="ARBA00023242"/>
    </source>
</evidence>
<dbReference type="InterPro" id="IPR001766">
    <property type="entry name" value="Fork_head_dom"/>
</dbReference>
<feature type="DNA-binding region" description="Fork-head" evidence="7">
    <location>
        <begin position="83"/>
        <end position="172"/>
    </location>
</feature>
<evidence type="ECO:0000313" key="10">
    <source>
        <dbReference type="Ensembl" id="ENSEBUP00000015809.1"/>
    </source>
</evidence>
<dbReference type="SMART" id="SM00339">
    <property type="entry name" value="FH"/>
    <property type="match status" value="1"/>
</dbReference>
<dbReference type="GO" id="GO:0000976">
    <property type="term" value="F:transcription cis-regulatory region binding"/>
    <property type="evidence" value="ECO:0007669"/>
    <property type="project" value="TreeGrafter"/>
</dbReference>
<keyword evidence="6 7" id="KW-0539">Nucleus</keyword>
<dbReference type="GeneTree" id="ENSGT00940000159537"/>
<dbReference type="FunFam" id="1.10.10.10:FF:000278">
    <property type="entry name" value="Forkhead box protein H1"/>
    <property type="match status" value="1"/>
</dbReference>
<dbReference type="InterPro" id="IPR030456">
    <property type="entry name" value="TF_fork_head_CS_2"/>
</dbReference>
<proteinExistence type="predicted"/>
<feature type="domain" description="Fork-head" evidence="9">
    <location>
        <begin position="83"/>
        <end position="172"/>
    </location>
</feature>
<keyword evidence="3 7" id="KW-0238">DNA-binding</keyword>
<evidence type="ECO:0000256" key="4">
    <source>
        <dbReference type="ARBA" id="ARBA00023159"/>
    </source>
</evidence>
<feature type="compositionally biased region" description="Polar residues" evidence="8">
    <location>
        <begin position="172"/>
        <end position="185"/>
    </location>
</feature>
<keyword evidence="11" id="KW-1185">Reference proteome</keyword>
<feature type="region of interest" description="Disordered" evidence="8">
    <location>
        <begin position="170"/>
        <end position="214"/>
    </location>
</feature>
<dbReference type="GO" id="GO:0032444">
    <property type="term" value="C:activin responsive factor complex"/>
    <property type="evidence" value="ECO:0007669"/>
    <property type="project" value="TreeGrafter"/>
</dbReference>
<keyword evidence="4" id="KW-0010">Activator</keyword>
<dbReference type="Pfam" id="PF00250">
    <property type="entry name" value="Forkhead"/>
    <property type="match status" value="1"/>
</dbReference>
<dbReference type="InterPro" id="IPR052327">
    <property type="entry name" value="Activin_resp_transcr_regulator"/>
</dbReference>
<dbReference type="Gene3D" id="1.10.10.10">
    <property type="entry name" value="Winged helix-like DNA-binding domain superfamily/Winged helix DNA-binding domain"/>
    <property type="match status" value="1"/>
</dbReference>
<dbReference type="InterPro" id="IPR036388">
    <property type="entry name" value="WH-like_DNA-bd_sf"/>
</dbReference>
<evidence type="ECO:0000256" key="5">
    <source>
        <dbReference type="ARBA" id="ARBA00023163"/>
    </source>
</evidence>
<keyword evidence="5" id="KW-0804">Transcription</keyword>
<dbReference type="PROSITE" id="PS50039">
    <property type="entry name" value="FORK_HEAD_3"/>
    <property type="match status" value="1"/>
</dbReference>
<dbReference type="PROSITE" id="PS00657">
    <property type="entry name" value="FORK_HEAD_1"/>
    <property type="match status" value="1"/>
</dbReference>
<evidence type="ECO:0000256" key="2">
    <source>
        <dbReference type="ARBA" id="ARBA00023015"/>
    </source>
</evidence>
<dbReference type="GO" id="GO:0007179">
    <property type="term" value="P:transforming growth factor beta receptor signaling pathway"/>
    <property type="evidence" value="ECO:0007669"/>
    <property type="project" value="TreeGrafter"/>
</dbReference>
<evidence type="ECO:0000256" key="8">
    <source>
        <dbReference type="SAM" id="MobiDB-lite"/>
    </source>
</evidence>
<reference evidence="10" key="2">
    <citation type="submission" date="2025-09" db="UniProtKB">
        <authorList>
            <consortium name="Ensembl"/>
        </authorList>
    </citation>
    <scope>IDENTIFICATION</scope>
</reference>
<keyword evidence="2" id="KW-0805">Transcription regulation</keyword>
<comment type="subcellular location">
    <subcellularLocation>
        <location evidence="1 7">Nucleus</location>
    </subcellularLocation>
</comment>
<name>A0A8C4WWG4_EPTBU</name>
<reference evidence="10" key="1">
    <citation type="submission" date="2025-08" db="UniProtKB">
        <authorList>
            <consortium name="Ensembl"/>
        </authorList>
    </citation>
    <scope>IDENTIFICATION</scope>
</reference>
<dbReference type="AlphaFoldDB" id="A0A8C4WWG4"/>
<dbReference type="CDD" id="cd20022">
    <property type="entry name" value="FH_FOXH"/>
    <property type="match status" value="1"/>
</dbReference>
<dbReference type="Proteomes" id="UP000694388">
    <property type="component" value="Unplaced"/>
</dbReference>
<dbReference type="PANTHER" id="PTHR47316">
    <property type="entry name" value="FORKHEAD BOX PROTEIN H1"/>
    <property type="match status" value="1"/>
</dbReference>
<dbReference type="InterPro" id="IPR018122">
    <property type="entry name" value="TF_fork_head_CS_1"/>
</dbReference>
<dbReference type="SUPFAM" id="SSF46785">
    <property type="entry name" value="Winged helix' DNA-binding domain"/>
    <property type="match status" value="1"/>
</dbReference>
<dbReference type="GO" id="GO:0001228">
    <property type="term" value="F:DNA-binding transcription activator activity, RNA polymerase II-specific"/>
    <property type="evidence" value="ECO:0007669"/>
    <property type="project" value="TreeGrafter"/>
</dbReference>
<dbReference type="InterPro" id="IPR047511">
    <property type="entry name" value="FH_FOXH1"/>
</dbReference>
<accession>A0A8C4WWG4</accession>
<dbReference type="InterPro" id="IPR036390">
    <property type="entry name" value="WH_DNA-bd_sf"/>
</dbReference>
<evidence type="ECO:0000259" key="9">
    <source>
        <dbReference type="PROSITE" id="PS50039"/>
    </source>
</evidence>
<dbReference type="PANTHER" id="PTHR47316:SF1">
    <property type="entry name" value="FORKHEAD BOX PROTEIN H1"/>
    <property type="match status" value="1"/>
</dbReference>
<protein>
    <recommendedName>
        <fullName evidence="9">Fork-head domain-containing protein</fullName>
    </recommendedName>
</protein>
<dbReference type="PRINTS" id="PR00053">
    <property type="entry name" value="FORKHEAD"/>
</dbReference>
<evidence type="ECO:0000256" key="1">
    <source>
        <dbReference type="ARBA" id="ARBA00004123"/>
    </source>
</evidence>
<dbReference type="PROSITE" id="PS00658">
    <property type="entry name" value="FORK_HEAD_2"/>
    <property type="match status" value="1"/>
</dbReference>
<feature type="compositionally biased region" description="Low complexity" evidence="8">
    <location>
        <begin position="200"/>
        <end position="214"/>
    </location>
</feature>
<organism evidence="10 11">
    <name type="scientific">Eptatretus burgeri</name>
    <name type="common">Inshore hagfish</name>
    <dbReference type="NCBI Taxonomy" id="7764"/>
    <lineage>
        <taxon>Eukaryota</taxon>
        <taxon>Metazoa</taxon>
        <taxon>Chordata</taxon>
        <taxon>Craniata</taxon>
        <taxon>Vertebrata</taxon>
        <taxon>Cyclostomata</taxon>
        <taxon>Myxini</taxon>
        <taxon>Myxiniformes</taxon>
        <taxon>Myxinidae</taxon>
        <taxon>Eptatretinae</taxon>
        <taxon>Eptatretus</taxon>
    </lineage>
</organism>
<dbReference type="GO" id="GO:0046332">
    <property type="term" value="F:SMAD binding"/>
    <property type="evidence" value="ECO:0007669"/>
    <property type="project" value="UniProtKB-ARBA"/>
</dbReference>
<evidence type="ECO:0000256" key="3">
    <source>
        <dbReference type="ARBA" id="ARBA00023125"/>
    </source>
</evidence>
<sequence>MTCQVFDQDTPSHKFVLQYRTRVWPPLFWIQHSNTGVQTPWRQLQVCTAEAGRDEFGQPGMGPGRLARVGAEKKRRNYRRYPKPPYSYVALIALAIQRSPEKQLTLAQILRSMAPVFVGSYRGWRDSVRHNLTANKCFYKVLKDPSKPQSKGNYWAVNVDLIPREMLRRQRTTTTSHGSPVTQPSDLAPFLGVDQPCSPPSSSSSSSTPSPGPLSSDCPFNIDSLLKSRPIPATARTSPDDLNLPECSFASHTPVSQPALVLPTQQHLSVPSWSYWSNSSPGFGLGLILPSSGIRGHHKDSKSPHGSGVVDMVAQQPLQWELPAAHSKATPPNVVLNQGLSPLPYLPHGWAPELPLDLSSIACHSQQRFSVIAPSILDYEMAYGGAPPNKSVFDAMAVAIGDCEPGIHRLVGRGHDVALELGVNGSEFGSSLTSGGGCSSQKISW</sequence>
<evidence type="ECO:0000256" key="7">
    <source>
        <dbReference type="PROSITE-ProRule" id="PRU00089"/>
    </source>
</evidence>
<evidence type="ECO:0000313" key="11">
    <source>
        <dbReference type="Proteomes" id="UP000694388"/>
    </source>
</evidence>